<dbReference type="PANTHER" id="PTHR10774:SF190">
    <property type="entry name" value="C2 CALCIUM_LIPID-BINDING ENDONUCLEASE_EXONUCLEASE_PHOSPHATASE-RELATED"/>
    <property type="match status" value="1"/>
</dbReference>
<dbReference type="InterPro" id="IPR031468">
    <property type="entry name" value="SMP_LBD"/>
</dbReference>
<proteinExistence type="inferred from homology"/>
<dbReference type="PANTHER" id="PTHR10774">
    <property type="entry name" value="EXTENDED SYNAPTOTAGMIN-RELATED"/>
    <property type="match status" value="1"/>
</dbReference>
<dbReference type="Pfam" id="PF17047">
    <property type="entry name" value="SMP_LBD"/>
    <property type="match status" value="1"/>
</dbReference>
<evidence type="ECO:0000256" key="8">
    <source>
        <dbReference type="ARBA" id="ARBA00022989"/>
    </source>
</evidence>
<keyword evidence="6" id="KW-0677">Repeat</keyword>
<evidence type="ECO:0000313" key="13">
    <source>
        <dbReference type="EMBL" id="CAE7881824.1"/>
    </source>
</evidence>
<dbReference type="InterPro" id="IPR039010">
    <property type="entry name" value="Synaptotagmin_SMP"/>
</dbReference>
<evidence type="ECO:0000256" key="7">
    <source>
        <dbReference type="ARBA" id="ARBA00022837"/>
    </source>
</evidence>
<evidence type="ECO:0000256" key="4">
    <source>
        <dbReference type="ARBA" id="ARBA00022692"/>
    </source>
</evidence>
<evidence type="ECO:0000259" key="12">
    <source>
        <dbReference type="PROSITE" id="PS51847"/>
    </source>
</evidence>
<name>A0A813AUP0_9DINO</name>
<keyword evidence="8" id="KW-1133">Transmembrane helix</keyword>
<dbReference type="GO" id="GO:0046872">
    <property type="term" value="F:metal ion binding"/>
    <property type="evidence" value="ECO:0007669"/>
    <property type="project" value="UniProtKB-KW"/>
</dbReference>
<dbReference type="OrthoDB" id="1029639at2759"/>
<dbReference type="CDD" id="cd21670">
    <property type="entry name" value="SMP_ESyt"/>
    <property type="match status" value="1"/>
</dbReference>
<comment type="caution">
    <text evidence="13">The sequence shown here is derived from an EMBL/GenBank/DDBJ whole genome shotgun (WGS) entry which is preliminary data.</text>
</comment>
<evidence type="ECO:0000256" key="1">
    <source>
        <dbReference type="ARBA" id="ARBA00004167"/>
    </source>
</evidence>
<keyword evidence="10" id="KW-0446">Lipid-binding</keyword>
<dbReference type="GO" id="GO:0016020">
    <property type="term" value="C:membrane"/>
    <property type="evidence" value="ECO:0007669"/>
    <property type="project" value="UniProtKB-SubCell"/>
</dbReference>
<evidence type="ECO:0000256" key="3">
    <source>
        <dbReference type="ARBA" id="ARBA00022448"/>
    </source>
</evidence>
<keyword evidence="14" id="KW-1185">Reference proteome</keyword>
<reference evidence="13" key="1">
    <citation type="submission" date="2021-02" db="EMBL/GenBank/DDBJ databases">
        <authorList>
            <person name="Dougan E. K."/>
            <person name="Rhodes N."/>
            <person name="Thang M."/>
            <person name="Chan C."/>
        </authorList>
    </citation>
    <scope>NUCLEOTIDE SEQUENCE</scope>
</reference>
<dbReference type="AlphaFoldDB" id="A0A813AUP0"/>
<dbReference type="EMBL" id="CAJNJA010064208">
    <property type="protein sequence ID" value="CAE7881824.1"/>
    <property type="molecule type" value="Genomic_DNA"/>
</dbReference>
<evidence type="ECO:0000256" key="6">
    <source>
        <dbReference type="ARBA" id="ARBA00022737"/>
    </source>
</evidence>
<evidence type="ECO:0000313" key="14">
    <source>
        <dbReference type="Proteomes" id="UP000601435"/>
    </source>
</evidence>
<protein>
    <submittedName>
        <fullName evidence="13">Esyt3 protein</fullName>
    </submittedName>
</protein>
<keyword evidence="9" id="KW-0445">Lipid transport</keyword>
<keyword evidence="4" id="KW-0812">Transmembrane</keyword>
<gene>
    <name evidence="13" type="primary">esyt3</name>
    <name evidence="13" type="ORF">SNEC2469_LOCUS28980</name>
</gene>
<evidence type="ECO:0000256" key="10">
    <source>
        <dbReference type="ARBA" id="ARBA00023121"/>
    </source>
</evidence>
<dbReference type="GO" id="GO:0006869">
    <property type="term" value="P:lipid transport"/>
    <property type="evidence" value="ECO:0007669"/>
    <property type="project" value="UniProtKB-KW"/>
</dbReference>
<evidence type="ECO:0000256" key="11">
    <source>
        <dbReference type="ARBA" id="ARBA00023136"/>
    </source>
</evidence>
<keyword evidence="7" id="KW-0106">Calcium</keyword>
<dbReference type="Proteomes" id="UP000601435">
    <property type="component" value="Unassembled WGS sequence"/>
</dbReference>
<comment type="subcellular location">
    <subcellularLocation>
        <location evidence="1">Membrane</location>
        <topology evidence="1">Single-pass membrane protein</topology>
    </subcellularLocation>
</comment>
<dbReference type="GO" id="GO:0008289">
    <property type="term" value="F:lipid binding"/>
    <property type="evidence" value="ECO:0007669"/>
    <property type="project" value="UniProtKB-KW"/>
</dbReference>
<comment type="similarity">
    <text evidence="2">Belongs to the synaptotagmin family.</text>
</comment>
<evidence type="ECO:0000256" key="2">
    <source>
        <dbReference type="ARBA" id="ARBA00006996"/>
    </source>
</evidence>
<dbReference type="GO" id="GO:0005783">
    <property type="term" value="C:endoplasmic reticulum"/>
    <property type="evidence" value="ECO:0007669"/>
    <property type="project" value="TreeGrafter"/>
</dbReference>
<accession>A0A813AUP0</accession>
<feature type="domain" description="SMP-LTD" evidence="12">
    <location>
        <begin position="77"/>
        <end position="250"/>
    </location>
</feature>
<keyword evidence="3" id="KW-0813">Transport</keyword>
<dbReference type="PROSITE" id="PS51847">
    <property type="entry name" value="SMP"/>
    <property type="match status" value="1"/>
</dbReference>
<evidence type="ECO:0000256" key="5">
    <source>
        <dbReference type="ARBA" id="ARBA00022723"/>
    </source>
</evidence>
<evidence type="ECO:0000256" key="9">
    <source>
        <dbReference type="ARBA" id="ARBA00023055"/>
    </source>
</evidence>
<dbReference type="InterPro" id="IPR045050">
    <property type="entry name" value="Synaptotagmin_plant"/>
</dbReference>
<keyword evidence="11" id="KW-0472">Membrane</keyword>
<organism evidence="13 14">
    <name type="scientific">Symbiodinium necroappetens</name>
    <dbReference type="NCBI Taxonomy" id="1628268"/>
    <lineage>
        <taxon>Eukaryota</taxon>
        <taxon>Sar</taxon>
        <taxon>Alveolata</taxon>
        <taxon>Dinophyceae</taxon>
        <taxon>Suessiales</taxon>
        <taxon>Symbiodiniaceae</taxon>
        <taxon>Symbiodinium</taxon>
    </lineage>
</organism>
<sequence>MVWSRPTWLHHRLAQLLGHQTAFAVTRWGIGKSVATLLARVGTQKIALGAVATGATGLTLHQTTKDRHGFGGDVLSSGDEVEWLNAAIVPIWEHLDAGFRRLIEDEVQPALQKRLGVVGTYISFTQISLGRAAPRFGPVRVTRSKDGLEVNVGFCLEGNGLIEFSTGPASIQVSNITVQGTLRVCLHPLVDSLNPVGGISITCLDRPTIDLTIKAGSELIPNLYNFVRDTVDDVVASLLVVPNVIAVPLDTFGPTTDACAIRHPPPLGFLRVRLEGVSSTSALPGSLYLEAMIGCSSWKSSISRTRPDPNHAEWPDDAAEDFAVHSQDQSIRLRLYSSGSFGAVLLGTARVFIHDLEAGRVEVPLVDAGTEDTAETRSVELELLWSPLKEEPPATASAHGSLLPGPAPAEKSLLASIHVHRVSNVLSERKHKVHVRLGAEDQFTEVGEAPPELVHQIADDVLLELARKLCGKLPLADFSHVLGVPVDHARDFAREVERRRRSGELATPGLQGWDRSWCERARQAAQDRAAIRNPHFDYVCHLRAKPADQLMIELVGEDGSSTARFETNLDAVVERGGFVEGPFPLRSSDGAECTLHGHIRLRRLEAQVRRDRVQDGFQ</sequence>
<keyword evidence="5" id="KW-0479">Metal-binding</keyword>